<dbReference type="SUPFAM" id="SSF56112">
    <property type="entry name" value="Protein kinase-like (PK-like)"/>
    <property type="match status" value="1"/>
</dbReference>
<dbReference type="PROSITE" id="PS50011">
    <property type="entry name" value="PROTEIN_KINASE_DOM"/>
    <property type="match status" value="1"/>
</dbReference>
<dbReference type="AlphaFoldDB" id="A0A0C3BDQ3"/>
<dbReference type="EMBL" id="KN824285">
    <property type="protein sequence ID" value="KIM30254.1"/>
    <property type="molecule type" value="Genomic_DNA"/>
</dbReference>
<reference evidence="3" key="2">
    <citation type="submission" date="2015-01" db="EMBL/GenBank/DDBJ databases">
        <title>Evolutionary Origins and Diversification of the Mycorrhizal Mutualists.</title>
        <authorList>
            <consortium name="DOE Joint Genome Institute"/>
            <consortium name="Mycorrhizal Genomics Consortium"/>
            <person name="Kohler A."/>
            <person name="Kuo A."/>
            <person name="Nagy L.G."/>
            <person name="Floudas D."/>
            <person name="Copeland A."/>
            <person name="Barry K.W."/>
            <person name="Cichocki N."/>
            <person name="Veneault-Fourrey C."/>
            <person name="LaButti K."/>
            <person name="Lindquist E.A."/>
            <person name="Lipzen A."/>
            <person name="Lundell T."/>
            <person name="Morin E."/>
            <person name="Murat C."/>
            <person name="Riley R."/>
            <person name="Ohm R."/>
            <person name="Sun H."/>
            <person name="Tunlid A."/>
            <person name="Henrissat B."/>
            <person name="Grigoriev I.V."/>
            <person name="Hibbett D.S."/>
            <person name="Martin F."/>
        </authorList>
    </citation>
    <scope>NUCLEOTIDE SEQUENCE [LARGE SCALE GENOMIC DNA]</scope>
    <source>
        <strain evidence="3">MAFF 305830</strain>
    </source>
</reference>
<dbReference type="Proteomes" id="UP000054097">
    <property type="component" value="Unassembled WGS sequence"/>
</dbReference>
<evidence type="ECO:0000259" key="1">
    <source>
        <dbReference type="PROSITE" id="PS50011"/>
    </source>
</evidence>
<dbReference type="InterPro" id="IPR000719">
    <property type="entry name" value="Prot_kinase_dom"/>
</dbReference>
<dbReference type="OrthoDB" id="346907at2759"/>
<feature type="domain" description="Protein kinase" evidence="1">
    <location>
        <begin position="14"/>
        <end position="177"/>
    </location>
</feature>
<protein>
    <recommendedName>
        <fullName evidence="1">Protein kinase domain-containing protein</fullName>
    </recommendedName>
</protein>
<gene>
    <name evidence="2" type="ORF">M408DRAFT_328305</name>
</gene>
<sequence length="177" mass="19900">LLPEASDLSGQVIILSYRPVFTGPYSCIYRGKLRGDGQIVAIKVLNAFKGCALHTMQRKLTRERRAWSALNHPNILPLYGFADDDELFQPFGALISPWLQRGDALILISSVSQFMPVRHLWLARMTSGAINSTFIGLRLTLAMSAARRTRVWIILSAMPKQSTRVNIIPKYHLLLPI</sequence>
<keyword evidence="3" id="KW-1185">Reference proteome</keyword>
<dbReference type="HOGENOM" id="CLU_1521442_0_0_1"/>
<dbReference type="GO" id="GO:0005524">
    <property type="term" value="F:ATP binding"/>
    <property type="evidence" value="ECO:0007669"/>
    <property type="project" value="InterPro"/>
</dbReference>
<reference evidence="2 3" key="1">
    <citation type="submission" date="2014-04" db="EMBL/GenBank/DDBJ databases">
        <authorList>
            <consortium name="DOE Joint Genome Institute"/>
            <person name="Kuo A."/>
            <person name="Zuccaro A."/>
            <person name="Kohler A."/>
            <person name="Nagy L.G."/>
            <person name="Floudas D."/>
            <person name="Copeland A."/>
            <person name="Barry K.W."/>
            <person name="Cichocki N."/>
            <person name="Veneault-Fourrey C."/>
            <person name="LaButti K."/>
            <person name="Lindquist E.A."/>
            <person name="Lipzen A."/>
            <person name="Lundell T."/>
            <person name="Morin E."/>
            <person name="Murat C."/>
            <person name="Sun H."/>
            <person name="Tunlid A."/>
            <person name="Henrissat B."/>
            <person name="Grigoriev I.V."/>
            <person name="Hibbett D.S."/>
            <person name="Martin F."/>
            <person name="Nordberg H.P."/>
            <person name="Cantor M.N."/>
            <person name="Hua S.X."/>
        </authorList>
    </citation>
    <scope>NUCLEOTIDE SEQUENCE [LARGE SCALE GENOMIC DNA]</scope>
    <source>
        <strain evidence="2 3">MAFF 305830</strain>
    </source>
</reference>
<organism evidence="2 3">
    <name type="scientific">Serendipita vermifera MAFF 305830</name>
    <dbReference type="NCBI Taxonomy" id="933852"/>
    <lineage>
        <taxon>Eukaryota</taxon>
        <taxon>Fungi</taxon>
        <taxon>Dikarya</taxon>
        <taxon>Basidiomycota</taxon>
        <taxon>Agaricomycotina</taxon>
        <taxon>Agaricomycetes</taxon>
        <taxon>Sebacinales</taxon>
        <taxon>Serendipitaceae</taxon>
        <taxon>Serendipita</taxon>
    </lineage>
</organism>
<evidence type="ECO:0000313" key="3">
    <source>
        <dbReference type="Proteomes" id="UP000054097"/>
    </source>
</evidence>
<accession>A0A0C3BDQ3</accession>
<name>A0A0C3BDQ3_SERVB</name>
<dbReference type="InterPro" id="IPR011009">
    <property type="entry name" value="Kinase-like_dom_sf"/>
</dbReference>
<dbReference type="Gene3D" id="1.10.510.10">
    <property type="entry name" value="Transferase(Phosphotransferase) domain 1"/>
    <property type="match status" value="1"/>
</dbReference>
<evidence type="ECO:0000313" key="2">
    <source>
        <dbReference type="EMBL" id="KIM30254.1"/>
    </source>
</evidence>
<proteinExistence type="predicted"/>
<feature type="non-terminal residue" evidence="2">
    <location>
        <position position="1"/>
    </location>
</feature>
<dbReference type="GO" id="GO:0004672">
    <property type="term" value="F:protein kinase activity"/>
    <property type="evidence" value="ECO:0007669"/>
    <property type="project" value="InterPro"/>
</dbReference>